<evidence type="ECO:0000313" key="4">
    <source>
        <dbReference type="Proteomes" id="UP000593812"/>
    </source>
</evidence>
<dbReference type="Pfam" id="PF13387">
    <property type="entry name" value="Lnb_N"/>
    <property type="match status" value="1"/>
</dbReference>
<accession>A0A7S6VQW2</accession>
<evidence type="ECO:0000256" key="1">
    <source>
        <dbReference type="SAM" id="Phobius"/>
    </source>
</evidence>
<keyword evidence="1" id="KW-0472">Membrane</keyword>
<dbReference type="RefSeq" id="WP_160232307.1">
    <property type="nucleotide sequence ID" value="NZ_CP045135.1"/>
</dbReference>
<dbReference type="EMBL" id="CP048654">
    <property type="protein sequence ID" value="QOW43270.1"/>
    <property type="molecule type" value="Genomic_DNA"/>
</dbReference>
<protein>
    <submittedName>
        <fullName evidence="3">DUF4105 domain-containing protein</fullName>
    </submittedName>
</protein>
<feature type="domain" description="Lnb N-terminal periplasmic" evidence="2">
    <location>
        <begin position="137"/>
        <end position="294"/>
    </location>
</feature>
<sequence>MQTPQQPELAQRLIQGSLHGLFSLFVIGSSIWLVLILWFQQPFGLLFSRILIGLWIAFAMSILGIYISRHLISRKLDVLIYLLVFLCSQLWYFGLPPRQDRDWNPEVAQLLHSERHGDQVILHNVRNFNWHSDGSYEQRWESRHYDLNQIRGVNIITSYWMGPQIAHTLVSFDFANAAPLTFSIEIRKERHEEFSSLGGFFRKYELSLVAADEKDIIYTRSNIRGEQVYFFPLKMPRDMQKALFLEYLAKADELAQQPKWYNTLTSNCTTLVFDMVQAVSNQTLPTDYRLLASGYLPNYLYDLQALDHSLSIESWYQRAYINPRVEQPGQLDSAQFSALIRQGLPAPSAPGAPSNQ</sequence>
<name>A0A7S6VQW2_9GAMM</name>
<feature type="transmembrane region" description="Helical" evidence="1">
    <location>
        <begin position="21"/>
        <end position="40"/>
    </location>
</feature>
<organism evidence="3 4">
    <name type="scientific">Acinetobacter indicus</name>
    <dbReference type="NCBI Taxonomy" id="756892"/>
    <lineage>
        <taxon>Bacteria</taxon>
        <taxon>Pseudomonadati</taxon>
        <taxon>Pseudomonadota</taxon>
        <taxon>Gammaproteobacteria</taxon>
        <taxon>Moraxellales</taxon>
        <taxon>Moraxellaceae</taxon>
        <taxon>Acinetobacter</taxon>
    </lineage>
</organism>
<gene>
    <name evidence="3" type="ORF">G0027_10710</name>
</gene>
<reference evidence="3 4" key="1">
    <citation type="submission" date="2020-02" db="EMBL/GenBank/DDBJ databases">
        <title>Tigecycline-resistant Acinetobacter species from pigs and migratory birds.</title>
        <authorList>
            <person name="Chen C."/>
            <person name="Sun J."/>
            <person name="Liao X.-P."/>
            <person name="Liu Y.-H."/>
        </authorList>
    </citation>
    <scope>NUCLEOTIDE SEQUENCE [LARGE SCALE GENOMIC DNA]</scope>
    <source>
        <strain evidence="3 4">C15_T</strain>
    </source>
</reference>
<dbReference type="InterPro" id="IPR025178">
    <property type="entry name" value="Lnb_N"/>
</dbReference>
<keyword evidence="1" id="KW-0812">Transmembrane</keyword>
<evidence type="ECO:0000259" key="2">
    <source>
        <dbReference type="Pfam" id="PF13387"/>
    </source>
</evidence>
<dbReference type="Proteomes" id="UP000593812">
    <property type="component" value="Chromosome"/>
</dbReference>
<feature type="transmembrane region" description="Helical" evidence="1">
    <location>
        <begin position="46"/>
        <end position="66"/>
    </location>
</feature>
<keyword evidence="1" id="KW-1133">Transmembrane helix</keyword>
<feature type="transmembrane region" description="Helical" evidence="1">
    <location>
        <begin position="78"/>
        <end position="95"/>
    </location>
</feature>
<dbReference type="AlphaFoldDB" id="A0A7S6VQW2"/>
<evidence type="ECO:0000313" key="3">
    <source>
        <dbReference type="EMBL" id="QOW43270.1"/>
    </source>
</evidence>
<proteinExistence type="predicted"/>